<dbReference type="AlphaFoldDB" id="A0AAV4BVP1"/>
<gene>
    <name evidence="1" type="ORF">PoB_004937800</name>
</gene>
<accession>A0AAV4BVP1</accession>
<evidence type="ECO:0000313" key="2">
    <source>
        <dbReference type="Proteomes" id="UP000735302"/>
    </source>
</evidence>
<evidence type="ECO:0000313" key="1">
    <source>
        <dbReference type="EMBL" id="GFO22873.1"/>
    </source>
</evidence>
<sequence>MDLLCGKYFDTCLSGTFALCKLNITDDGRRKFEIPNIALRPCHLLKKLTTIKQGYCLRKDYLEGLKQAESFGQLLQAQWTDATATNAHNTPRQRKDQTIQVLPLTDDLHLM</sequence>
<keyword evidence="1" id="KW-0695">RNA-directed DNA polymerase</keyword>
<dbReference type="Proteomes" id="UP000735302">
    <property type="component" value="Unassembled WGS sequence"/>
</dbReference>
<dbReference type="GO" id="GO:0003964">
    <property type="term" value="F:RNA-directed DNA polymerase activity"/>
    <property type="evidence" value="ECO:0007669"/>
    <property type="project" value="UniProtKB-KW"/>
</dbReference>
<organism evidence="1 2">
    <name type="scientific">Plakobranchus ocellatus</name>
    <dbReference type="NCBI Taxonomy" id="259542"/>
    <lineage>
        <taxon>Eukaryota</taxon>
        <taxon>Metazoa</taxon>
        <taxon>Spiralia</taxon>
        <taxon>Lophotrochozoa</taxon>
        <taxon>Mollusca</taxon>
        <taxon>Gastropoda</taxon>
        <taxon>Heterobranchia</taxon>
        <taxon>Euthyneura</taxon>
        <taxon>Panpulmonata</taxon>
        <taxon>Sacoglossa</taxon>
        <taxon>Placobranchoidea</taxon>
        <taxon>Plakobranchidae</taxon>
        <taxon>Plakobranchus</taxon>
    </lineage>
</organism>
<keyword evidence="2" id="KW-1185">Reference proteome</keyword>
<keyword evidence="1" id="KW-0548">Nucleotidyltransferase</keyword>
<name>A0AAV4BVP1_9GAST</name>
<proteinExistence type="predicted"/>
<keyword evidence="1" id="KW-0808">Transferase</keyword>
<reference evidence="1 2" key="1">
    <citation type="journal article" date="2021" name="Elife">
        <title>Chloroplast acquisition without the gene transfer in kleptoplastic sea slugs, Plakobranchus ocellatus.</title>
        <authorList>
            <person name="Maeda T."/>
            <person name="Takahashi S."/>
            <person name="Yoshida T."/>
            <person name="Shimamura S."/>
            <person name="Takaki Y."/>
            <person name="Nagai Y."/>
            <person name="Toyoda A."/>
            <person name="Suzuki Y."/>
            <person name="Arimoto A."/>
            <person name="Ishii H."/>
            <person name="Satoh N."/>
            <person name="Nishiyama T."/>
            <person name="Hasebe M."/>
            <person name="Maruyama T."/>
            <person name="Minagawa J."/>
            <person name="Obokata J."/>
            <person name="Shigenobu S."/>
        </authorList>
    </citation>
    <scope>NUCLEOTIDE SEQUENCE [LARGE SCALE GENOMIC DNA]</scope>
</reference>
<protein>
    <submittedName>
        <fullName evidence="1">RNA-directed DNA polymerase from mobile element jockey-like</fullName>
    </submittedName>
</protein>
<dbReference type="EMBL" id="BLXT01005456">
    <property type="protein sequence ID" value="GFO22873.1"/>
    <property type="molecule type" value="Genomic_DNA"/>
</dbReference>
<comment type="caution">
    <text evidence="1">The sequence shown here is derived from an EMBL/GenBank/DDBJ whole genome shotgun (WGS) entry which is preliminary data.</text>
</comment>